<dbReference type="OrthoDB" id="9805177at2"/>
<evidence type="ECO:0000256" key="4">
    <source>
        <dbReference type="ARBA" id="ARBA00011233"/>
    </source>
</evidence>
<evidence type="ECO:0000256" key="3">
    <source>
        <dbReference type="ARBA" id="ARBA00006906"/>
    </source>
</evidence>
<evidence type="ECO:0000256" key="2">
    <source>
        <dbReference type="ARBA" id="ARBA00004736"/>
    </source>
</evidence>
<evidence type="ECO:0000313" key="8">
    <source>
        <dbReference type="EMBL" id="SED77905.1"/>
    </source>
</evidence>
<proteinExistence type="inferred from homology"/>
<protein>
    <recommendedName>
        <fullName evidence="5">2-dehydro-3-deoxy-phosphogluconate aldolase</fullName>
        <ecNumber evidence="5">4.1.2.14</ecNumber>
    </recommendedName>
</protein>
<dbReference type="GO" id="GO:0008675">
    <property type="term" value="F:2-dehydro-3-deoxy-phosphogluconate aldolase activity"/>
    <property type="evidence" value="ECO:0007669"/>
    <property type="project" value="UniProtKB-EC"/>
</dbReference>
<evidence type="ECO:0000313" key="9">
    <source>
        <dbReference type="Proteomes" id="UP000242849"/>
    </source>
</evidence>
<sequence length="219" mass="23032">MSLTMDVVLQQARPVLPVLVIDDISLALDLARALHAGGIRVLEVTLRTPGALDALDALAAMRKELPDLLVGAGTLIHAEQFSEARDAGAQFAVSPGCTERLAAAAEDSGLPYLPGVMTPSEVLLALEYGYRSLKLFPANGATSIKMLKSFKGPFTGIRFCPTGGVTPDNLLSFLRLPNVACVGGTWIAPSSLVRARAWDQITQLAAEARALAGSLEQPA</sequence>
<comment type="catalytic activity">
    <reaction evidence="1">
        <text>2-dehydro-3-deoxy-6-phospho-D-gluconate = D-glyceraldehyde 3-phosphate + pyruvate</text>
        <dbReference type="Rhea" id="RHEA:17089"/>
        <dbReference type="ChEBI" id="CHEBI:15361"/>
        <dbReference type="ChEBI" id="CHEBI:57569"/>
        <dbReference type="ChEBI" id="CHEBI:59776"/>
        <dbReference type="EC" id="4.1.2.14"/>
    </reaction>
</comment>
<dbReference type="Pfam" id="PF01081">
    <property type="entry name" value="Aldolase"/>
    <property type="match status" value="1"/>
</dbReference>
<accession>A0A1H5DG86</accession>
<dbReference type="EC" id="4.1.2.14" evidence="5"/>
<dbReference type="Gene3D" id="3.20.20.70">
    <property type="entry name" value="Aldolase class I"/>
    <property type="match status" value="1"/>
</dbReference>
<keyword evidence="7" id="KW-0119">Carbohydrate metabolism</keyword>
<dbReference type="InterPro" id="IPR000887">
    <property type="entry name" value="Aldlse_KDPG_KHG"/>
</dbReference>
<comment type="subunit">
    <text evidence="4">Homotrimer.</text>
</comment>
<evidence type="ECO:0000256" key="5">
    <source>
        <dbReference type="ARBA" id="ARBA00013063"/>
    </source>
</evidence>
<gene>
    <name evidence="8" type="ORF">SAMN05421553_3316</name>
</gene>
<dbReference type="EMBL" id="FNSC01000001">
    <property type="protein sequence ID" value="SED77905.1"/>
    <property type="molecule type" value="Genomic_DNA"/>
</dbReference>
<reference evidence="9" key="1">
    <citation type="submission" date="2016-10" db="EMBL/GenBank/DDBJ databases">
        <authorList>
            <person name="Varghese N."/>
            <person name="Submissions S."/>
        </authorList>
    </citation>
    <scope>NUCLEOTIDE SEQUENCE [LARGE SCALE GENOMIC DNA]</scope>
    <source>
        <strain evidence="9">DSM 12111</strain>
    </source>
</reference>
<dbReference type="NCBIfam" id="TIGR01182">
    <property type="entry name" value="eda"/>
    <property type="match status" value="1"/>
</dbReference>
<name>A0A1H5DG86_PSEAG</name>
<dbReference type="InterPro" id="IPR013785">
    <property type="entry name" value="Aldolase_TIM"/>
</dbReference>
<comment type="similarity">
    <text evidence="3">Belongs to the KHG/KDPG aldolase family.</text>
</comment>
<dbReference type="PANTHER" id="PTHR30246">
    <property type="entry name" value="2-KETO-3-DEOXY-6-PHOSPHOGLUCONATE ALDOLASE"/>
    <property type="match status" value="1"/>
</dbReference>
<evidence type="ECO:0000256" key="7">
    <source>
        <dbReference type="ARBA" id="ARBA00023277"/>
    </source>
</evidence>
<dbReference type="RefSeq" id="WP_090384242.1">
    <property type="nucleotide sequence ID" value="NZ_CP156749.1"/>
</dbReference>
<organism evidence="8 9">
    <name type="scientific">Pseudomonas anguilliseptica</name>
    <dbReference type="NCBI Taxonomy" id="53406"/>
    <lineage>
        <taxon>Bacteria</taxon>
        <taxon>Pseudomonadati</taxon>
        <taxon>Pseudomonadota</taxon>
        <taxon>Gammaproteobacteria</taxon>
        <taxon>Pseudomonadales</taxon>
        <taxon>Pseudomonadaceae</taxon>
        <taxon>Pseudomonas</taxon>
    </lineage>
</organism>
<dbReference type="NCBIfam" id="NF004325">
    <property type="entry name" value="PRK05718.1"/>
    <property type="match status" value="1"/>
</dbReference>
<dbReference type="InterPro" id="IPR031337">
    <property type="entry name" value="KDPG/KHG_AS_1"/>
</dbReference>
<dbReference type="STRING" id="53406.SAMN05421553_3316"/>
<dbReference type="PROSITE" id="PS00159">
    <property type="entry name" value="ALDOLASE_KDPG_KHG_1"/>
    <property type="match status" value="1"/>
</dbReference>
<dbReference type="Proteomes" id="UP000242849">
    <property type="component" value="Unassembled WGS sequence"/>
</dbReference>
<keyword evidence="6" id="KW-0456">Lyase</keyword>
<dbReference type="CDD" id="cd00452">
    <property type="entry name" value="KDPG_aldolase"/>
    <property type="match status" value="1"/>
</dbReference>
<evidence type="ECO:0000256" key="6">
    <source>
        <dbReference type="ARBA" id="ARBA00023239"/>
    </source>
</evidence>
<dbReference type="PANTHER" id="PTHR30246:SF1">
    <property type="entry name" value="2-DEHYDRO-3-DEOXY-6-PHOSPHOGALACTONATE ALDOLASE-RELATED"/>
    <property type="match status" value="1"/>
</dbReference>
<dbReference type="AlphaFoldDB" id="A0A1H5DG86"/>
<keyword evidence="9" id="KW-1185">Reference proteome</keyword>
<comment type="pathway">
    <text evidence="2">Carbohydrate acid metabolism; 2-dehydro-3-deoxy-D-gluconate degradation; D-glyceraldehyde 3-phosphate and pyruvate from 2-dehydro-3-deoxy-D-gluconate: step 2/2.</text>
</comment>
<evidence type="ECO:0000256" key="1">
    <source>
        <dbReference type="ARBA" id="ARBA00000654"/>
    </source>
</evidence>
<dbReference type="SUPFAM" id="SSF51569">
    <property type="entry name" value="Aldolase"/>
    <property type="match status" value="1"/>
</dbReference>